<protein>
    <recommendedName>
        <fullName evidence="3">Reverse transcriptase domain-containing protein</fullName>
    </recommendedName>
</protein>
<dbReference type="PANTHER" id="PTHR36617:SF15">
    <property type="entry name" value="REVERSE TRANSCRIPTASE ZINC-BINDING DOMAIN-CONTAINING PROTEIN"/>
    <property type="match status" value="1"/>
</dbReference>
<dbReference type="Proteomes" id="UP000288805">
    <property type="component" value="Unassembled WGS sequence"/>
</dbReference>
<sequence>MDVKINIGIGELDLGVTSAREEKEGRFVTSWENEGRKFRLERKINRVGRFVLCSVLDLESKRGKQLVGLRRVLTDRERGSEIRELGGAVFLMEFEDVDEAESVEKRGERPSKDAAIGGGLCVLCNPTLVGDAAMGLVLMSRSRGSEEAKSRDDVVGSSHVGWSVGENEGRGPSPFWEVGQPNHVAKKDTGLDQVGCVGSLKEGFGVLEEEGGNLESWKFSCLAKFCHCLGMPTKDFEGEILKLLRGMIERKEHLRRGLGGIQLKLNEALCSVVEWVGRCLEWGVVNSKGAAGGVVVFWDNRVLQLLELEEGNFSVVEREGFWSELGAIRGLWSDPCCVADNFNMIRFPSECSRGGCLSSTMIRFSEVIEDLELRDLPLQGGAVQSVIARGLNFRGSASFILFEKLKALKLVLRCWNKEVFGKVEFQKGQALNRVVPRLSGSASFILFEKLKALKLVLRCWNKEVFGKVEFQKGQALNRVVFWDKEEVSRPLSLEEEESRKDAREIVIKEEVCNAFQVLFSTLGDWHPSISGLSFERLEDTKVVGLEKLFLEEEVFGALLSFSGDKAPGPDMFSMAFWEEVEVSHLLFADDILIFCEAQEEQMTFLCCLLMWFEAICGLKVNLDKSELIPLGRVENVDDLAGELGCKVGSFPSSYLGMPLGASFNSVAAWDGIEERFRKRGKYGEDRGGWLSREVREGHGIGLWKAIRNLGHFVSSRFSFMVGNGQSVIFWKDKWCGTSPLCDSFPSLFVLAAAKEAWVSDLWTVSARGEMEGSWNPRFTRRFNDWELDEVENLLGRLCEERVMLEEEERVRWSVSKDGVAKNELLCLGSFLEKSSNFRPNSEEGETLLGWDGDWVGKKHRTMWKTAPYACFGQFGRLETTLLLMMECCPCKG</sequence>
<organism evidence="1 2">
    <name type="scientific">Vitis vinifera</name>
    <name type="common">Grape</name>
    <dbReference type="NCBI Taxonomy" id="29760"/>
    <lineage>
        <taxon>Eukaryota</taxon>
        <taxon>Viridiplantae</taxon>
        <taxon>Streptophyta</taxon>
        <taxon>Embryophyta</taxon>
        <taxon>Tracheophyta</taxon>
        <taxon>Spermatophyta</taxon>
        <taxon>Magnoliopsida</taxon>
        <taxon>eudicotyledons</taxon>
        <taxon>Gunneridae</taxon>
        <taxon>Pentapetalae</taxon>
        <taxon>rosids</taxon>
        <taxon>Vitales</taxon>
        <taxon>Vitaceae</taxon>
        <taxon>Viteae</taxon>
        <taxon>Vitis</taxon>
    </lineage>
</organism>
<name>A0A438BYX9_VITVI</name>
<evidence type="ECO:0008006" key="3">
    <source>
        <dbReference type="Google" id="ProtNLM"/>
    </source>
</evidence>
<comment type="caution">
    <text evidence="1">The sequence shown here is derived from an EMBL/GenBank/DDBJ whole genome shotgun (WGS) entry which is preliminary data.</text>
</comment>
<gene>
    <name evidence="1" type="ORF">CK203_074290</name>
</gene>
<proteinExistence type="predicted"/>
<accession>A0A438BYX9</accession>
<evidence type="ECO:0000313" key="1">
    <source>
        <dbReference type="EMBL" id="RVW16222.1"/>
    </source>
</evidence>
<evidence type="ECO:0000313" key="2">
    <source>
        <dbReference type="Proteomes" id="UP000288805"/>
    </source>
</evidence>
<dbReference type="AlphaFoldDB" id="A0A438BYX9"/>
<reference evidence="1 2" key="1">
    <citation type="journal article" date="2018" name="PLoS Genet.">
        <title>Population sequencing reveals clonal diversity and ancestral inbreeding in the grapevine cultivar Chardonnay.</title>
        <authorList>
            <person name="Roach M.J."/>
            <person name="Johnson D.L."/>
            <person name="Bohlmann J."/>
            <person name="van Vuuren H.J."/>
            <person name="Jones S.J."/>
            <person name="Pretorius I.S."/>
            <person name="Schmidt S.A."/>
            <person name="Borneman A.R."/>
        </authorList>
    </citation>
    <scope>NUCLEOTIDE SEQUENCE [LARGE SCALE GENOMIC DNA]</scope>
    <source>
        <strain evidence="2">cv. Chardonnay</strain>
        <tissue evidence="1">Leaf</tissue>
    </source>
</reference>
<dbReference type="PANTHER" id="PTHR36617">
    <property type="entry name" value="PROTEIN, PUTATIVE-RELATED"/>
    <property type="match status" value="1"/>
</dbReference>
<dbReference type="EMBL" id="QGNW01002590">
    <property type="protein sequence ID" value="RVW16222.1"/>
    <property type="molecule type" value="Genomic_DNA"/>
</dbReference>